<dbReference type="GO" id="GO:0016810">
    <property type="term" value="F:hydrolase activity, acting on carbon-nitrogen (but not peptide) bonds"/>
    <property type="evidence" value="ECO:0007669"/>
    <property type="project" value="InterPro"/>
</dbReference>
<accession>A0AAE3KFS2</accession>
<evidence type="ECO:0000313" key="2">
    <source>
        <dbReference type="EMBL" id="MCP2165262.1"/>
    </source>
</evidence>
<reference evidence="2" key="1">
    <citation type="submission" date="2022-06" db="EMBL/GenBank/DDBJ databases">
        <title>Genomic Encyclopedia of Archaeal and Bacterial Type Strains, Phase II (KMG-II): from individual species to whole genera.</title>
        <authorList>
            <person name="Goeker M."/>
        </authorList>
    </citation>
    <scope>NUCLEOTIDE SEQUENCE</scope>
    <source>
        <strain evidence="2">DSM 43935</strain>
    </source>
</reference>
<dbReference type="SUPFAM" id="SSF51556">
    <property type="entry name" value="Metallo-dependent hydrolases"/>
    <property type="match status" value="1"/>
</dbReference>
<dbReference type="Pfam" id="PF01979">
    <property type="entry name" value="Amidohydro_1"/>
    <property type="match status" value="1"/>
</dbReference>
<evidence type="ECO:0000313" key="3">
    <source>
        <dbReference type="Proteomes" id="UP001206128"/>
    </source>
</evidence>
<feature type="domain" description="Amidohydrolase-related" evidence="1">
    <location>
        <begin position="58"/>
        <end position="440"/>
    </location>
</feature>
<dbReference type="SUPFAM" id="SSF51338">
    <property type="entry name" value="Composite domain of metallo-dependent hydrolases"/>
    <property type="match status" value="1"/>
</dbReference>
<gene>
    <name evidence="2" type="ORF">LX83_002111</name>
</gene>
<dbReference type="EMBL" id="JAMTCK010000004">
    <property type="protein sequence ID" value="MCP2165262.1"/>
    <property type="molecule type" value="Genomic_DNA"/>
</dbReference>
<comment type="caution">
    <text evidence="2">The sequence shown here is derived from an EMBL/GenBank/DDBJ whole genome shotgun (WGS) entry which is preliminary data.</text>
</comment>
<dbReference type="Gene3D" id="2.30.40.10">
    <property type="entry name" value="Urease, subunit C, domain 1"/>
    <property type="match status" value="2"/>
</dbReference>
<sequence length="470" mass="50835">MSTPLALTHVTVIDATGAPARPDMTVVVRDGRVHTVGRASEVGVPDDAAEVDLTGKFLIPGLADMHLHTDAVERVYLPLYLVNGVTTVRQMAGQAHHHEWRRRITEGSLLGPRLVIASKMIDGRPSLWGERGVAGVPFVAVGTEAEARQAVRDAKAEGADFVKVYSRLRRHVYRALADEAHRLDLPFAGHIPDDVPVVEVAQAGQASIEHVHALFPATARNPAEHLDALARTTIAAGDYSGWFHQVNRVEWAAAHSYSPFTADRVFRQLVANGVAYTPTLTMHRMLDLPHLGSLADDRLKYLPASLPGIWEWVHDELYTRGRTAEEAAQRAVLFQRRLAITKAMDEAGVRLLAGTDNPTIFGFHGFDLHTELALCVAAGLTPMRALQTATLEPARFLGTQHVQGTVEPGKYADLVVLDADPLADIGNTTRIHAVVVAGQLIDSARRQRMLADIQAAAAEAGGADAAPGSR</sequence>
<dbReference type="InterPro" id="IPR006680">
    <property type="entry name" value="Amidohydro-rel"/>
</dbReference>
<organism evidence="2 3">
    <name type="scientific">Goodfellowiella coeruleoviolacea</name>
    <dbReference type="NCBI Taxonomy" id="334858"/>
    <lineage>
        <taxon>Bacteria</taxon>
        <taxon>Bacillati</taxon>
        <taxon>Actinomycetota</taxon>
        <taxon>Actinomycetes</taxon>
        <taxon>Pseudonocardiales</taxon>
        <taxon>Pseudonocardiaceae</taxon>
        <taxon>Goodfellowiella</taxon>
    </lineage>
</organism>
<dbReference type="PANTHER" id="PTHR43135">
    <property type="entry name" value="ALPHA-D-RIBOSE 1-METHYLPHOSPHONATE 5-TRIPHOSPHATE DIPHOSPHATASE"/>
    <property type="match status" value="1"/>
</dbReference>
<dbReference type="Proteomes" id="UP001206128">
    <property type="component" value="Unassembled WGS sequence"/>
</dbReference>
<dbReference type="Gene3D" id="1.20.58.520">
    <property type="entry name" value="Amidohydrolase"/>
    <property type="match status" value="2"/>
</dbReference>
<keyword evidence="3" id="KW-1185">Reference proteome</keyword>
<dbReference type="Gene3D" id="3.30.110.90">
    <property type="entry name" value="Amidohydrolase"/>
    <property type="match status" value="2"/>
</dbReference>
<dbReference type="InterPro" id="IPR011059">
    <property type="entry name" value="Metal-dep_hydrolase_composite"/>
</dbReference>
<dbReference type="Gene3D" id="3.40.50.10910">
    <property type="entry name" value="Amidohydrolase"/>
    <property type="match status" value="1"/>
</dbReference>
<dbReference type="InterPro" id="IPR051781">
    <property type="entry name" value="Metallo-dep_Hydrolase"/>
</dbReference>
<name>A0AAE3KFS2_9PSEU</name>
<evidence type="ECO:0000259" key="1">
    <source>
        <dbReference type="Pfam" id="PF01979"/>
    </source>
</evidence>
<dbReference type="AlphaFoldDB" id="A0AAE3KFS2"/>
<dbReference type="InterPro" id="IPR032466">
    <property type="entry name" value="Metal_Hydrolase"/>
</dbReference>
<protein>
    <submittedName>
        <fullName evidence="2">Amidohydrolase family protein</fullName>
    </submittedName>
</protein>
<proteinExistence type="predicted"/>
<dbReference type="RefSeq" id="WP_253769853.1">
    <property type="nucleotide sequence ID" value="NZ_JAMTCK010000004.1"/>
</dbReference>
<dbReference type="PANTHER" id="PTHR43135:SF3">
    <property type="entry name" value="ALPHA-D-RIBOSE 1-METHYLPHOSPHONATE 5-TRIPHOSPHATE DIPHOSPHATASE"/>
    <property type="match status" value="1"/>
</dbReference>